<name>A0A6L5YVY3_9RHOB</name>
<dbReference type="Gene3D" id="3.40.50.150">
    <property type="entry name" value="Vaccinia Virus protein VP39"/>
    <property type="match status" value="1"/>
</dbReference>
<organism evidence="1 2">
    <name type="scientific">Halovulum marinum</name>
    <dbReference type="NCBI Taxonomy" id="2662447"/>
    <lineage>
        <taxon>Bacteria</taxon>
        <taxon>Pseudomonadati</taxon>
        <taxon>Pseudomonadota</taxon>
        <taxon>Alphaproteobacteria</taxon>
        <taxon>Rhodobacterales</taxon>
        <taxon>Paracoccaceae</taxon>
        <taxon>Halovulum</taxon>
    </lineage>
</organism>
<gene>
    <name evidence="1" type="ORF">GE300_00435</name>
</gene>
<dbReference type="PANTHER" id="PTHR40036">
    <property type="entry name" value="MACROCIN O-METHYLTRANSFERASE"/>
    <property type="match status" value="1"/>
</dbReference>
<evidence type="ECO:0000313" key="1">
    <source>
        <dbReference type="EMBL" id="MSU88079.1"/>
    </source>
</evidence>
<accession>A0A6L5YVY3</accession>
<evidence type="ECO:0000313" key="2">
    <source>
        <dbReference type="Proteomes" id="UP000474957"/>
    </source>
</evidence>
<dbReference type="Pfam" id="PF05711">
    <property type="entry name" value="TylF"/>
    <property type="match status" value="1"/>
</dbReference>
<comment type="caution">
    <text evidence="1">The sequence shown here is derived from an EMBL/GenBank/DDBJ whole genome shotgun (WGS) entry which is preliminary data.</text>
</comment>
<reference evidence="1 2" key="1">
    <citation type="submission" date="2019-10" db="EMBL/GenBank/DDBJ databases">
        <title>Cognatihalovulum marinum gen. nov. sp. nov., a new member of the family Rhodobacteraceae isolated from deep seawater of the Northwest Indian Ocean.</title>
        <authorList>
            <person name="Ruan C."/>
            <person name="Wang J."/>
            <person name="Zheng X."/>
            <person name="Song L."/>
            <person name="Zhu Y."/>
            <person name="Huang Y."/>
            <person name="Lu Z."/>
            <person name="Du W."/>
            <person name="Huang L."/>
            <person name="Dai X."/>
        </authorList>
    </citation>
    <scope>NUCLEOTIDE SEQUENCE [LARGE SCALE GENOMIC DNA]</scope>
    <source>
        <strain evidence="1 2">2CG4</strain>
    </source>
</reference>
<dbReference type="InterPro" id="IPR029063">
    <property type="entry name" value="SAM-dependent_MTases_sf"/>
</dbReference>
<protein>
    <recommendedName>
        <fullName evidence="3">Macrocin-O-methyltransferase TylF</fullName>
    </recommendedName>
</protein>
<proteinExistence type="predicted"/>
<sequence>MATAREINEFVLGDDRLAFFKRAMQFIGFEKIEGDVLEFGVYGGRTLLMMGKLLASAPWFARTPQLVGFDSFAGLAADSEGHGRWTAGDCALNRDPRHPTIALDAPVTPDGVRALFTGLGLTPPRLEVGLFEDTLPAALPTLAPRAALIHIDCDLYEATVTVLDRVAPLLQPGTLIAFDDWFHYRGDPRRGEARAFREFLGAHPGWQAIPYQPYATFCNSFIMQPA</sequence>
<dbReference type="Proteomes" id="UP000474957">
    <property type="component" value="Unassembled WGS sequence"/>
</dbReference>
<dbReference type="InterPro" id="IPR008884">
    <property type="entry name" value="TylF_MeTrfase"/>
</dbReference>
<keyword evidence="2" id="KW-1185">Reference proteome</keyword>
<evidence type="ECO:0008006" key="3">
    <source>
        <dbReference type="Google" id="ProtNLM"/>
    </source>
</evidence>
<dbReference type="AlphaFoldDB" id="A0A6L5YVY3"/>
<dbReference type="PANTHER" id="PTHR40036:SF1">
    <property type="entry name" value="MACROCIN O-METHYLTRANSFERASE"/>
    <property type="match status" value="1"/>
</dbReference>
<dbReference type="RefSeq" id="WP_154443819.1">
    <property type="nucleotide sequence ID" value="NZ_WIND01000001.1"/>
</dbReference>
<dbReference type="SUPFAM" id="SSF53335">
    <property type="entry name" value="S-adenosyl-L-methionine-dependent methyltransferases"/>
    <property type="match status" value="1"/>
</dbReference>
<dbReference type="EMBL" id="WIND01000001">
    <property type="protein sequence ID" value="MSU88079.1"/>
    <property type="molecule type" value="Genomic_DNA"/>
</dbReference>